<sequence>MFLNTDSKFIWLNGNFQPFDDTNIHLLSNTLHYGMGVFEGVRAYETGSGGAIFRLHDHTKRLFDAASKINISIPYSIEELCNAQKDSMSKNNLLEGYIRPIVFLGSESMGLRSQSSLSINVAIACWEWPSYMNPEAKRNGISVIKSPFQQYDNPLYSNNKIIGTYVNSIMAVNDAIAKGAEEAILMDKNGFISEGSGENLFIVKDSCLYTPKTDYCLNGITRQSVISIAQDLNYKIEEKNLTFEDLLEADEAFYSGTAVEITPITTVNKSRIGSGSIGCITEVLQKKYSEIVCGQDQNYSSWLTTI</sequence>
<evidence type="ECO:0000256" key="1">
    <source>
        <dbReference type="ARBA" id="ARBA00001933"/>
    </source>
</evidence>
<comment type="similarity">
    <text evidence="6 19">Belongs to the class-IV pyridoxal-phosphate-dependent aminotransferase family.</text>
</comment>
<evidence type="ECO:0000313" key="22">
    <source>
        <dbReference type="EMBL" id="RCL38947.1"/>
    </source>
</evidence>
<dbReference type="PROSITE" id="PS00770">
    <property type="entry name" value="AA_TRANSFER_CLASS_4"/>
    <property type="match status" value="1"/>
</dbReference>
<dbReference type="GO" id="GO:0052654">
    <property type="term" value="F:L-leucine-2-oxoglutarate transaminase activity"/>
    <property type="evidence" value="ECO:0007669"/>
    <property type="project" value="RHEA"/>
</dbReference>
<comment type="pathway">
    <text evidence="5 21">Amino-acid biosynthesis; L-leucine biosynthesis; L-leucine from 3-methyl-2-oxobutanoate: step 4/4.</text>
</comment>
<dbReference type="NCBIfam" id="TIGR01122">
    <property type="entry name" value="ilvE_I"/>
    <property type="match status" value="1"/>
</dbReference>
<dbReference type="NCBIfam" id="NF005146">
    <property type="entry name" value="PRK06606.1"/>
    <property type="match status" value="1"/>
</dbReference>
<dbReference type="EMBL" id="QOPC01000006">
    <property type="protein sequence ID" value="RCL38947.1"/>
    <property type="molecule type" value="Genomic_DNA"/>
</dbReference>
<organism evidence="22 23">
    <name type="scientific">SAR86 cluster bacterium</name>
    <dbReference type="NCBI Taxonomy" id="2030880"/>
    <lineage>
        <taxon>Bacteria</taxon>
        <taxon>Pseudomonadati</taxon>
        <taxon>Pseudomonadota</taxon>
        <taxon>Gammaproteobacteria</taxon>
        <taxon>SAR86 cluster</taxon>
    </lineage>
</organism>
<comment type="pathway">
    <text evidence="3 21">Amino-acid biosynthesis; L-isoleucine biosynthesis; L-isoleucine from 2-oxobutanoate: step 4/4.</text>
</comment>
<dbReference type="UniPathway" id="UPA00049">
    <property type="reaction ID" value="UER00062"/>
</dbReference>
<dbReference type="UniPathway" id="UPA00047">
    <property type="reaction ID" value="UER00058"/>
</dbReference>
<dbReference type="FunFam" id="3.20.10.10:FF:000002">
    <property type="entry name" value="D-alanine aminotransferase"/>
    <property type="match status" value="1"/>
</dbReference>
<dbReference type="InterPro" id="IPR001544">
    <property type="entry name" value="Aminotrans_IV"/>
</dbReference>
<comment type="catalytic activity">
    <reaction evidence="16 21">
        <text>L-leucine + 2-oxoglutarate = 4-methyl-2-oxopentanoate + L-glutamate</text>
        <dbReference type="Rhea" id="RHEA:18321"/>
        <dbReference type="ChEBI" id="CHEBI:16810"/>
        <dbReference type="ChEBI" id="CHEBI:17865"/>
        <dbReference type="ChEBI" id="CHEBI:29985"/>
        <dbReference type="ChEBI" id="CHEBI:57427"/>
        <dbReference type="EC" id="2.6.1.42"/>
    </reaction>
</comment>
<evidence type="ECO:0000256" key="3">
    <source>
        <dbReference type="ARBA" id="ARBA00004824"/>
    </source>
</evidence>
<evidence type="ECO:0000256" key="13">
    <source>
        <dbReference type="ARBA" id="ARBA00035633"/>
    </source>
</evidence>
<dbReference type="GO" id="GO:0008696">
    <property type="term" value="F:4-amino-4-deoxychorismate lyase activity"/>
    <property type="evidence" value="ECO:0007669"/>
    <property type="project" value="UniProtKB-EC"/>
</dbReference>
<comment type="function">
    <text evidence="2 21">Acts on leucine, isoleucine and valine.</text>
</comment>
<evidence type="ECO:0000256" key="11">
    <source>
        <dbReference type="ARBA" id="ARBA00022909"/>
    </source>
</evidence>
<evidence type="ECO:0000256" key="6">
    <source>
        <dbReference type="ARBA" id="ARBA00009320"/>
    </source>
</evidence>
<comment type="function">
    <text evidence="18">Involved in the biosynthesis of p-aminobenzoate (PABA), a precursor of tetrahydrofolate. Converts 4-amino-4-deoxychorismate into 4-aminobenzoate (PABA) and pyruvate.</text>
</comment>
<keyword evidence="8 21" id="KW-0028">Amino-acid biosynthesis</keyword>
<evidence type="ECO:0000256" key="18">
    <source>
        <dbReference type="ARBA" id="ARBA00054027"/>
    </source>
</evidence>
<evidence type="ECO:0000256" key="7">
    <source>
        <dbReference type="ARBA" id="ARBA00022576"/>
    </source>
</evidence>
<evidence type="ECO:0000256" key="17">
    <source>
        <dbReference type="ARBA" id="ARBA00049529"/>
    </source>
</evidence>
<keyword evidence="11" id="KW-0289">Folate biosynthesis</keyword>
<dbReference type="GO" id="GO:0052656">
    <property type="term" value="F:L-isoleucine-2-oxoglutarate transaminase activity"/>
    <property type="evidence" value="ECO:0007669"/>
    <property type="project" value="RHEA"/>
</dbReference>
<evidence type="ECO:0000256" key="2">
    <source>
        <dbReference type="ARBA" id="ARBA00003109"/>
    </source>
</evidence>
<dbReference type="GO" id="GO:0006532">
    <property type="term" value="P:aspartate biosynthetic process"/>
    <property type="evidence" value="ECO:0007669"/>
    <property type="project" value="TreeGrafter"/>
</dbReference>
<keyword evidence="10 20" id="KW-0663">Pyridoxal phosphate</keyword>
<dbReference type="EC" id="2.6.1.42" evidence="21"/>
<reference evidence="22 23" key="1">
    <citation type="journal article" date="2018" name="Microbiome">
        <title>Fine metagenomic profile of the Mediterranean stratified and mixed water columns revealed by assembly and recruitment.</title>
        <authorList>
            <person name="Haro-Moreno J.M."/>
            <person name="Lopez-Perez M."/>
            <person name="De La Torre J.R."/>
            <person name="Picazo A."/>
            <person name="Camacho A."/>
            <person name="Rodriguez-Valera F."/>
        </authorList>
    </citation>
    <scope>NUCLEOTIDE SEQUENCE [LARGE SCALE GENOMIC DNA]</scope>
    <source>
        <strain evidence="22">MED-G84</strain>
    </source>
</reference>
<keyword evidence="9 21" id="KW-0808">Transferase</keyword>
<evidence type="ECO:0000256" key="9">
    <source>
        <dbReference type="ARBA" id="ARBA00022679"/>
    </source>
</evidence>
<comment type="catalytic activity">
    <reaction evidence="17">
        <text>4-amino-4-deoxychorismate = 4-aminobenzoate + pyruvate + H(+)</text>
        <dbReference type="Rhea" id="RHEA:16201"/>
        <dbReference type="ChEBI" id="CHEBI:15361"/>
        <dbReference type="ChEBI" id="CHEBI:15378"/>
        <dbReference type="ChEBI" id="CHEBI:17836"/>
        <dbReference type="ChEBI" id="CHEBI:58406"/>
        <dbReference type="EC" id="4.1.3.38"/>
    </reaction>
</comment>
<accession>A0A368BQ01</accession>
<dbReference type="Pfam" id="PF01063">
    <property type="entry name" value="Aminotran_4"/>
    <property type="match status" value="1"/>
</dbReference>
<name>A0A368BQ01_9GAMM</name>
<dbReference type="GO" id="GO:0009098">
    <property type="term" value="P:L-leucine biosynthetic process"/>
    <property type="evidence" value="ECO:0007669"/>
    <property type="project" value="UniProtKB-UniPathway"/>
</dbReference>
<evidence type="ECO:0000256" key="10">
    <source>
        <dbReference type="ARBA" id="ARBA00022898"/>
    </source>
</evidence>
<comment type="pathway">
    <text evidence="4 21">Amino-acid biosynthesis; L-valine biosynthesis; L-valine from pyruvate: step 4/4.</text>
</comment>
<comment type="catalytic activity">
    <reaction evidence="14 21">
        <text>L-valine + 2-oxoglutarate = 3-methyl-2-oxobutanoate + L-glutamate</text>
        <dbReference type="Rhea" id="RHEA:24813"/>
        <dbReference type="ChEBI" id="CHEBI:11851"/>
        <dbReference type="ChEBI" id="CHEBI:16810"/>
        <dbReference type="ChEBI" id="CHEBI:29985"/>
        <dbReference type="ChEBI" id="CHEBI:57762"/>
        <dbReference type="EC" id="2.6.1.42"/>
    </reaction>
</comment>
<dbReference type="PANTHER" id="PTHR42743:SF11">
    <property type="entry name" value="AMINODEOXYCHORISMATE LYASE"/>
    <property type="match status" value="1"/>
</dbReference>
<dbReference type="CDD" id="cd00449">
    <property type="entry name" value="PLPDE_IV"/>
    <property type="match status" value="1"/>
</dbReference>
<keyword evidence="12 21" id="KW-0100">Branched-chain amino acid biosynthesis</keyword>
<dbReference type="Gene3D" id="3.30.470.10">
    <property type="match status" value="1"/>
</dbReference>
<dbReference type="GO" id="GO:0009097">
    <property type="term" value="P:isoleucine biosynthetic process"/>
    <property type="evidence" value="ECO:0007669"/>
    <property type="project" value="UniProtKB-UniPathway"/>
</dbReference>
<dbReference type="InterPro" id="IPR043131">
    <property type="entry name" value="BCAT-like_N"/>
</dbReference>
<evidence type="ECO:0000256" key="15">
    <source>
        <dbReference type="ARBA" id="ARBA00048798"/>
    </source>
</evidence>
<evidence type="ECO:0000256" key="14">
    <source>
        <dbReference type="ARBA" id="ARBA00048212"/>
    </source>
</evidence>
<evidence type="ECO:0000256" key="19">
    <source>
        <dbReference type="RuleBase" id="RU004106"/>
    </source>
</evidence>
<proteinExistence type="inferred from homology"/>
<dbReference type="InterPro" id="IPR018300">
    <property type="entry name" value="Aminotrans_IV_CS"/>
</dbReference>
<dbReference type="InterPro" id="IPR036038">
    <property type="entry name" value="Aminotransferase-like"/>
</dbReference>
<evidence type="ECO:0000256" key="12">
    <source>
        <dbReference type="ARBA" id="ARBA00023304"/>
    </source>
</evidence>
<evidence type="ECO:0000256" key="8">
    <source>
        <dbReference type="ARBA" id="ARBA00022605"/>
    </source>
</evidence>
<dbReference type="Proteomes" id="UP000253032">
    <property type="component" value="Unassembled WGS sequence"/>
</dbReference>
<evidence type="ECO:0000256" key="20">
    <source>
        <dbReference type="RuleBase" id="RU004516"/>
    </source>
</evidence>
<keyword evidence="7 21" id="KW-0032">Aminotransferase</keyword>
<dbReference type="InterPro" id="IPR043132">
    <property type="entry name" value="BCAT-like_C"/>
</dbReference>
<evidence type="ECO:0000256" key="5">
    <source>
        <dbReference type="ARBA" id="ARBA00005072"/>
    </source>
</evidence>
<dbReference type="InterPro" id="IPR050571">
    <property type="entry name" value="Class-IV_PLP-Dep_Aminotrnsfr"/>
</dbReference>
<comment type="catalytic activity">
    <reaction evidence="15 21">
        <text>L-isoleucine + 2-oxoglutarate = (S)-3-methyl-2-oxopentanoate + L-glutamate</text>
        <dbReference type="Rhea" id="RHEA:24801"/>
        <dbReference type="ChEBI" id="CHEBI:16810"/>
        <dbReference type="ChEBI" id="CHEBI:29985"/>
        <dbReference type="ChEBI" id="CHEBI:35146"/>
        <dbReference type="ChEBI" id="CHEBI:58045"/>
        <dbReference type="EC" id="2.6.1.42"/>
    </reaction>
</comment>
<evidence type="ECO:0000256" key="21">
    <source>
        <dbReference type="RuleBase" id="RU364094"/>
    </source>
</evidence>
<dbReference type="GO" id="GO:0052655">
    <property type="term" value="F:L-valine-2-oxoglutarate transaminase activity"/>
    <property type="evidence" value="ECO:0007669"/>
    <property type="project" value="RHEA"/>
</dbReference>
<dbReference type="GO" id="GO:0009099">
    <property type="term" value="P:L-valine biosynthetic process"/>
    <property type="evidence" value="ECO:0007669"/>
    <property type="project" value="UniProtKB-UniPathway"/>
</dbReference>
<evidence type="ECO:0000313" key="23">
    <source>
        <dbReference type="Proteomes" id="UP000253032"/>
    </source>
</evidence>
<evidence type="ECO:0000256" key="4">
    <source>
        <dbReference type="ARBA" id="ARBA00004931"/>
    </source>
</evidence>
<dbReference type="PANTHER" id="PTHR42743">
    <property type="entry name" value="AMINO-ACID AMINOTRANSFERASE"/>
    <property type="match status" value="1"/>
</dbReference>
<gene>
    <name evidence="21" type="primary">ilvE</name>
    <name evidence="22" type="ORF">DBW98_01765</name>
</gene>
<comment type="cofactor">
    <cofactor evidence="1 20">
        <name>pyridoxal 5'-phosphate</name>
        <dbReference type="ChEBI" id="CHEBI:597326"/>
    </cofactor>
</comment>
<dbReference type="SUPFAM" id="SSF56752">
    <property type="entry name" value="D-aminoacid aminotransferase-like PLP-dependent enzymes"/>
    <property type="match status" value="1"/>
</dbReference>
<dbReference type="GO" id="GO:0005829">
    <property type="term" value="C:cytosol"/>
    <property type="evidence" value="ECO:0007669"/>
    <property type="project" value="TreeGrafter"/>
</dbReference>
<dbReference type="UniPathway" id="UPA00048">
    <property type="reaction ID" value="UER00073"/>
</dbReference>
<protein>
    <recommendedName>
        <fullName evidence="21">Branched-chain-amino-acid aminotransferase</fullName>
        <shortName evidence="21">BCAT</shortName>
        <ecNumber evidence="21">2.6.1.42</ecNumber>
    </recommendedName>
</protein>
<dbReference type="AlphaFoldDB" id="A0A368BQ01"/>
<evidence type="ECO:0000256" key="16">
    <source>
        <dbReference type="ARBA" id="ARBA00049229"/>
    </source>
</evidence>
<dbReference type="Gene3D" id="3.20.10.10">
    <property type="entry name" value="D-amino Acid Aminotransferase, subunit A, domain 2"/>
    <property type="match status" value="1"/>
</dbReference>
<comment type="caution">
    <text evidence="22">The sequence shown here is derived from an EMBL/GenBank/DDBJ whole genome shotgun (WGS) entry which is preliminary data.</text>
</comment>
<dbReference type="GO" id="GO:0046656">
    <property type="term" value="P:folic acid biosynthetic process"/>
    <property type="evidence" value="ECO:0007669"/>
    <property type="project" value="UniProtKB-KW"/>
</dbReference>
<dbReference type="InterPro" id="IPR005785">
    <property type="entry name" value="B_amino_transI"/>
</dbReference>
<comment type="pathway">
    <text evidence="13">Cofactor biosynthesis; tetrahydrofolate biosynthesis; 4-aminobenzoate from chorismate: step 2/2.</text>
</comment>